<dbReference type="GO" id="GO:0003677">
    <property type="term" value="F:DNA binding"/>
    <property type="evidence" value="ECO:0007669"/>
    <property type="project" value="UniProtKB-KW"/>
</dbReference>
<dbReference type="CDD" id="cd01392">
    <property type="entry name" value="HTH_LacI"/>
    <property type="match status" value="1"/>
</dbReference>
<evidence type="ECO:0000259" key="4">
    <source>
        <dbReference type="PROSITE" id="PS50932"/>
    </source>
</evidence>
<organism evidence="5 6">
    <name type="scientific">Romboutsia faecis</name>
    <dbReference type="NCBI Taxonomy" id="2764597"/>
    <lineage>
        <taxon>Bacteria</taxon>
        <taxon>Bacillati</taxon>
        <taxon>Bacillota</taxon>
        <taxon>Clostridia</taxon>
        <taxon>Peptostreptococcales</taxon>
        <taxon>Peptostreptococcaceae</taxon>
        <taxon>Romboutsia</taxon>
    </lineage>
</organism>
<gene>
    <name evidence="5" type="ORF">H8923_11115</name>
</gene>
<protein>
    <submittedName>
        <fullName evidence="5">LacI family DNA-binding transcriptional regulator</fullName>
    </submittedName>
</protein>
<feature type="domain" description="HTH lacI-type" evidence="4">
    <location>
        <begin position="3"/>
        <end position="57"/>
    </location>
</feature>
<accession>A0ABR7JQW3</accession>
<keyword evidence="6" id="KW-1185">Reference proteome</keyword>
<reference evidence="5 6" key="1">
    <citation type="submission" date="2020-08" db="EMBL/GenBank/DDBJ databases">
        <authorList>
            <person name="Liu C."/>
            <person name="Sun Q."/>
        </authorList>
    </citation>
    <scope>NUCLEOTIDE SEQUENCE [LARGE SCALE GENOMIC DNA]</scope>
    <source>
        <strain evidence="5 6">NSJ-18</strain>
    </source>
</reference>
<evidence type="ECO:0000256" key="3">
    <source>
        <dbReference type="ARBA" id="ARBA00023163"/>
    </source>
</evidence>
<dbReference type="RefSeq" id="WP_153924959.1">
    <property type="nucleotide sequence ID" value="NZ_JACRWE010000004.1"/>
</dbReference>
<dbReference type="Gene3D" id="1.10.260.40">
    <property type="entry name" value="lambda repressor-like DNA-binding domains"/>
    <property type="match status" value="1"/>
</dbReference>
<dbReference type="SMART" id="SM00354">
    <property type="entry name" value="HTH_LACI"/>
    <property type="match status" value="1"/>
</dbReference>
<proteinExistence type="predicted"/>
<comment type="caution">
    <text evidence="5">The sequence shown here is derived from an EMBL/GenBank/DDBJ whole genome shotgun (WGS) entry which is preliminary data.</text>
</comment>
<dbReference type="Pfam" id="PF00356">
    <property type="entry name" value="LacI"/>
    <property type="match status" value="1"/>
</dbReference>
<dbReference type="InterPro" id="IPR028082">
    <property type="entry name" value="Peripla_BP_I"/>
</dbReference>
<dbReference type="InterPro" id="IPR046335">
    <property type="entry name" value="LacI/GalR-like_sensor"/>
</dbReference>
<dbReference type="PANTHER" id="PTHR30146:SF109">
    <property type="entry name" value="HTH-TYPE TRANSCRIPTIONAL REGULATOR GALS"/>
    <property type="match status" value="1"/>
</dbReference>
<dbReference type="EMBL" id="JACRWE010000004">
    <property type="protein sequence ID" value="MBC5997315.1"/>
    <property type="molecule type" value="Genomic_DNA"/>
</dbReference>
<dbReference type="SUPFAM" id="SSF53822">
    <property type="entry name" value="Periplasmic binding protein-like I"/>
    <property type="match status" value="1"/>
</dbReference>
<dbReference type="PROSITE" id="PS50932">
    <property type="entry name" value="HTH_LACI_2"/>
    <property type="match status" value="1"/>
</dbReference>
<dbReference type="Proteomes" id="UP000609849">
    <property type="component" value="Unassembled WGS sequence"/>
</dbReference>
<dbReference type="CDD" id="cd06294">
    <property type="entry name" value="PBP1_MalR-like"/>
    <property type="match status" value="1"/>
</dbReference>
<dbReference type="Pfam" id="PF13377">
    <property type="entry name" value="Peripla_BP_3"/>
    <property type="match status" value="1"/>
</dbReference>
<evidence type="ECO:0000313" key="6">
    <source>
        <dbReference type="Proteomes" id="UP000609849"/>
    </source>
</evidence>
<dbReference type="InterPro" id="IPR000843">
    <property type="entry name" value="HTH_LacI"/>
</dbReference>
<keyword evidence="2 5" id="KW-0238">DNA-binding</keyword>
<dbReference type="InterPro" id="IPR010982">
    <property type="entry name" value="Lambda_DNA-bd_dom_sf"/>
</dbReference>
<evidence type="ECO:0000256" key="2">
    <source>
        <dbReference type="ARBA" id="ARBA00023125"/>
    </source>
</evidence>
<keyword evidence="3" id="KW-0804">Transcription</keyword>
<evidence type="ECO:0000313" key="5">
    <source>
        <dbReference type="EMBL" id="MBC5997315.1"/>
    </source>
</evidence>
<name>A0ABR7JQW3_9FIRM</name>
<keyword evidence="1" id="KW-0805">Transcription regulation</keyword>
<dbReference type="SUPFAM" id="SSF47413">
    <property type="entry name" value="lambda repressor-like DNA-binding domains"/>
    <property type="match status" value="1"/>
</dbReference>
<sequence length="336" mass="38146">MKVTIKDVAKEADVATSTVSRVLSNNPRISETTRKRVKEAIDKLGYEPNAMARSLARQRTKILGIVLPNEAKDLFTNPFFITSMQGMSLYAQTKGYYITYAFSEDDEGELNHVKEITNNNLIDGVILMRSRQNDEIINYLQDKRFPFVVIGRPEDTESILWVDNDNVKAMYDLVNLLIENGHKKIGFVGAIEEWNMSQDRLKGYKDALIDSKLDYHDNLIVQQNEFNAKNGYDAAKKLFKEEGLTAIVTTDDLLALGVQEYVKDNNMKDIALIGFNNSQIAQYQKPSISSIDIMAGRLGHYAAKLLISKLEGKGSKRKNYIVDTKLVERDTFIQIR</sequence>
<dbReference type="PANTHER" id="PTHR30146">
    <property type="entry name" value="LACI-RELATED TRANSCRIPTIONAL REPRESSOR"/>
    <property type="match status" value="1"/>
</dbReference>
<dbReference type="Gene3D" id="3.40.50.2300">
    <property type="match status" value="2"/>
</dbReference>
<evidence type="ECO:0000256" key="1">
    <source>
        <dbReference type="ARBA" id="ARBA00023015"/>
    </source>
</evidence>